<evidence type="ECO:0000313" key="7">
    <source>
        <dbReference type="RefSeq" id="XP_013386414.1"/>
    </source>
</evidence>
<evidence type="ECO:0000313" key="6">
    <source>
        <dbReference type="Proteomes" id="UP000085678"/>
    </source>
</evidence>
<dbReference type="STRING" id="7574.A0A1S3HMZ0"/>
<reference evidence="7" key="1">
    <citation type="submission" date="2025-08" db="UniProtKB">
        <authorList>
            <consortium name="RefSeq"/>
        </authorList>
    </citation>
    <scope>IDENTIFICATION</scope>
    <source>
        <tissue evidence="7">Gonads</tissue>
    </source>
</reference>
<dbReference type="PANTHER" id="PTHR23074:SF72">
    <property type="entry name" value="VACUOLAR PROTEIN SORTING-ASSOCIATED PROTEIN 4B"/>
    <property type="match status" value="1"/>
</dbReference>
<dbReference type="InterPro" id="IPR015415">
    <property type="entry name" value="Spast_Vps4_C"/>
</dbReference>
<gene>
    <name evidence="7" type="primary">LOC106155921</name>
</gene>
<dbReference type="SUPFAM" id="SSF52540">
    <property type="entry name" value="P-loop containing nucleoside triphosphate hydrolases"/>
    <property type="match status" value="1"/>
</dbReference>
<feature type="domain" description="AAA+ ATPase" evidence="5">
    <location>
        <begin position="164"/>
        <end position="302"/>
    </location>
</feature>
<organism evidence="6 7">
    <name type="scientific">Lingula anatina</name>
    <name type="common">Brachiopod</name>
    <name type="synonym">Lingula unguis</name>
    <dbReference type="NCBI Taxonomy" id="7574"/>
    <lineage>
        <taxon>Eukaryota</taxon>
        <taxon>Metazoa</taxon>
        <taxon>Spiralia</taxon>
        <taxon>Lophotrochozoa</taxon>
        <taxon>Brachiopoda</taxon>
        <taxon>Linguliformea</taxon>
        <taxon>Lingulata</taxon>
        <taxon>Lingulida</taxon>
        <taxon>Linguloidea</taxon>
        <taxon>Lingulidae</taxon>
        <taxon>Lingula</taxon>
    </lineage>
</organism>
<keyword evidence="3 4" id="KW-0067">ATP-binding</keyword>
<evidence type="ECO:0000256" key="2">
    <source>
        <dbReference type="ARBA" id="ARBA00022741"/>
    </source>
</evidence>
<dbReference type="InterPro" id="IPR003959">
    <property type="entry name" value="ATPase_AAA_core"/>
</dbReference>
<dbReference type="OrthoDB" id="5334845at2759"/>
<evidence type="ECO:0000256" key="1">
    <source>
        <dbReference type="ARBA" id="ARBA00006914"/>
    </source>
</evidence>
<keyword evidence="6" id="KW-1185">Reference proteome</keyword>
<dbReference type="InterPro" id="IPR003593">
    <property type="entry name" value="AAA+_ATPase"/>
</dbReference>
<dbReference type="Pfam" id="PF00004">
    <property type="entry name" value="AAA"/>
    <property type="match status" value="1"/>
</dbReference>
<dbReference type="Gene3D" id="1.10.8.60">
    <property type="match status" value="1"/>
</dbReference>
<dbReference type="GeneID" id="106155921"/>
<dbReference type="InterPro" id="IPR050304">
    <property type="entry name" value="MT-severing_AAA_ATPase"/>
</dbReference>
<dbReference type="GO" id="GO:0016887">
    <property type="term" value="F:ATP hydrolysis activity"/>
    <property type="evidence" value="ECO:0007669"/>
    <property type="project" value="InterPro"/>
</dbReference>
<dbReference type="InParanoid" id="A0A1S3HMZ0"/>
<dbReference type="Gene3D" id="3.40.50.300">
    <property type="entry name" value="P-loop containing nucleotide triphosphate hydrolases"/>
    <property type="match status" value="1"/>
</dbReference>
<evidence type="ECO:0000256" key="3">
    <source>
        <dbReference type="ARBA" id="ARBA00022840"/>
    </source>
</evidence>
<name>A0A1S3HMZ0_LINAN</name>
<evidence type="ECO:0000256" key="4">
    <source>
        <dbReference type="RuleBase" id="RU003651"/>
    </source>
</evidence>
<dbReference type="InterPro" id="IPR027417">
    <property type="entry name" value="P-loop_NTPase"/>
</dbReference>
<evidence type="ECO:0000259" key="5">
    <source>
        <dbReference type="SMART" id="SM00382"/>
    </source>
</evidence>
<proteinExistence type="inferred from homology"/>
<dbReference type="KEGG" id="lak:106155921"/>
<dbReference type="GO" id="GO:0005524">
    <property type="term" value="F:ATP binding"/>
    <property type="evidence" value="ECO:0007669"/>
    <property type="project" value="UniProtKB-KW"/>
</dbReference>
<dbReference type="FunFam" id="3.40.50.300:FF:001003">
    <property type="entry name" value="Vacuolar protein sorting-associated protein 4"/>
    <property type="match status" value="1"/>
</dbReference>
<dbReference type="GO" id="GO:0007033">
    <property type="term" value="P:vacuole organization"/>
    <property type="evidence" value="ECO:0007669"/>
    <property type="project" value="TreeGrafter"/>
</dbReference>
<dbReference type="RefSeq" id="XP_013386414.1">
    <property type="nucleotide sequence ID" value="XM_013530960.1"/>
</dbReference>
<comment type="similarity">
    <text evidence="1 4">Belongs to the AAA ATPase family.</text>
</comment>
<dbReference type="Pfam" id="PF09336">
    <property type="entry name" value="Vps4_C"/>
    <property type="match status" value="1"/>
</dbReference>
<dbReference type="InterPro" id="IPR041569">
    <property type="entry name" value="AAA_lid_3"/>
</dbReference>
<protein>
    <submittedName>
        <fullName evidence="7">Vacuolar protein sorting-associated protein 4B-like</fullName>
    </submittedName>
</protein>
<dbReference type="Pfam" id="PF17862">
    <property type="entry name" value="AAA_lid_3"/>
    <property type="match status" value="1"/>
</dbReference>
<dbReference type="PROSITE" id="PS00674">
    <property type="entry name" value="AAA"/>
    <property type="match status" value="1"/>
</dbReference>
<dbReference type="GO" id="GO:0016197">
    <property type="term" value="P:endosomal transport"/>
    <property type="evidence" value="ECO:0007669"/>
    <property type="project" value="TreeGrafter"/>
</dbReference>
<keyword evidence="2 4" id="KW-0547">Nucleotide-binding</keyword>
<dbReference type="PANTHER" id="PTHR23074">
    <property type="entry name" value="AAA DOMAIN-CONTAINING"/>
    <property type="match status" value="1"/>
</dbReference>
<dbReference type="InterPro" id="IPR003960">
    <property type="entry name" value="ATPase_AAA_CS"/>
</dbReference>
<dbReference type="AlphaFoldDB" id="A0A1S3HMZ0"/>
<dbReference type="Proteomes" id="UP000085678">
    <property type="component" value="Unplaced"/>
</dbReference>
<sequence>MAESMDPLTLYQAASEYLEIAAMESQKQANVDIGLMQTNISLAHDLICQIHSVETDPLIIGALNQLSTVLLYQQETLLIKIRQLDRQAGSSSSNDSMELIGVQKNDQGDMQKKARRQAIEETIALKGQFCFNDVAGLEEAKQALREAIIMPVQFPQLFTGGRKPWQRILLYGPPGTGKSRLAQAVSSEIRSNFYSVSSSDLISSWVGESEKLIKELFQHATSQEGRSVVFIDEIDSVCRKRSSHEEEHTRRVKTELLKQMEGADSSGSSDRIFLLCATNCPWELDPAFLRRFQKRIYIPLPDVEARHALMRLHCQGNDVQLSDEDWLLLAQKTEGFSGSDLATLVNAALFEPVRDLQGTDSWIQTPDGLFIPCHGDNPLSITANINELPPERVQVRGVCVQDFLKSLVSNRKTVMQEELIRFAQFTNSFGQHG</sequence>
<accession>A0A1S3HMZ0</accession>
<dbReference type="SMART" id="SM00382">
    <property type="entry name" value="AAA"/>
    <property type="match status" value="1"/>
</dbReference>